<dbReference type="Proteomes" id="UP000271974">
    <property type="component" value="Unassembled WGS sequence"/>
</dbReference>
<dbReference type="InterPro" id="IPR003378">
    <property type="entry name" value="Fringe-like_glycosylTrfase"/>
</dbReference>
<evidence type="ECO:0000256" key="6">
    <source>
        <dbReference type="ARBA" id="ARBA00012557"/>
    </source>
</evidence>
<feature type="region of interest" description="Disordered" evidence="20">
    <location>
        <begin position="50"/>
        <end position="78"/>
    </location>
</feature>
<feature type="transmembrane region" description="Helical" evidence="21">
    <location>
        <begin position="12"/>
        <end position="31"/>
    </location>
</feature>
<evidence type="ECO:0000256" key="12">
    <source>
        <dbReference type="ARBA" id="ARBA00022968"/>
    </source>
</evidence>
<evidence type="ECO:0000256" key="13">
    <source>
        <dbReference type="ARBA" id="ARBA00022989"/>
    </source>
</evidence>
<keyword evidence="11" id="KW-0547">Nucleotide-binding</keyword>
<evidence type="ECO:0000256" key="8">
    <source>
        <dbReference type="ARBA" id="ARBA00022679"/>
    </source>
</evidence>
<evidence type="ECO:0000256" key="3">
    <source>
        <dbReference type="ARBA" id="ARBA00004922"/>
    </source>
</evidence>
<evidence type="ECO:0000256" key="10">
    <source>
        <dbReference type="ARBA" id="ARBA00022723"/>
    </source>
</evidence>
<keyword evidence="10" id="KW-0479">Metal-binding</keyword>
<dbReference type="GO" id="GO:0000166">
    <property type="term" value="F:nucleotide binding"/>
    <property type="evidence" value="ECO:0007669"/>
    <property type="project" value="UniProtKB-KW"/>
</dbReference>
<dbReference type="InterPro" id="IPR026050">
    <property type="entry name" value="C1GALT1/C1GALT1_chp1"/>
</dbReference>
<keyword evidence="12" id="KW-0735">Signal-anchor</keyword>
<keyword evidence="14 21" id="KW-0472">Membrane</keyword>
<feature type="domain" description="Fringe-like glycosyltransferase" evidence="22">
    <location>
        <begin position="109"/>
        <end position="259"/>
    </location>
</feature>
<comment type="pathway">
    <text evidence="3">Protein modification; protein glycosylation.</text>
</comment>
<name>A0A3S0Z8U1_ELYCH</name>
<dbReference type="EC" id="2.4.1.122" evidence="6"/>
<dbReference type="PANTHER" id="PTHR23033">
    <property type="entry name" value="BETA1,3-GALACTOSYLTRANSFERASE"/>
    <property type="match status" value="1"/>
</dbReference>
<evidence type="ECO:0000256" key="19">
    <source>
        <dbReference type="ARBA" id="ARBA00059245"/>
    </source>
</evidence>
<dbReference type="PANTHER" id="PTHR23033:SF14">
    <property type="entry name" value="GLYCOPROTEIN-N-ACETYLGALACTOSAMINE 3-BETA-GALACTOSYLTRANSFERASE 1-RELATED"/>
    <property type="match status" value="1"/>
</dbReference>
<reference evidence="23 24" key="1">
    <citation type="submission" date="2019-01" db="EMBL/GenBank/DDBJ databases">
        <title>A draft genome assembly of the solar-powered sea slug Elysia chlorotica.</title>
        <authorList>
            <person name="Cai H."/>
            <person name="Li Q."/>
            <person name="Fang X."/>
            <person name="Li J."/>
            <person name="Curtis N.E."/>
            <person name="Altenburger A."/>
            <person name="Shibata T."/>
            <person name="Feng M."/>
            <person name="Maeda T."/>
            <person name="Schwartz J.A."/>
            <person name="Shigenobu S."/>
            <person name="Lundholm N."/>
            <person name="Nishiyama T."/>
            <person name="Yang H."/>
            <person name="Hasebe M."/>
            <person name="Li S."/>
            <person name="Pierce S.K."/>
            <person name="Wang J."/>
        </authorList>
    </citation>
    <scope>NUCLEOTIDE SEQUENCE [LARGE SCALE GENOMIC DNA]</scope>
    <source>
        <strain evidence="23">EC2010</strain>
        <tissue evidence="23">Whole organism of an adult</tissue>
    </source>
</reference>
<comment type="function">
    <text evidence="19">Glycosyltransferase that generates the core 1 O-glycan Gal-beta1-3GalNAc-alpha1-Ser/Thr (T antigen), which is a precursor for many extended O-glycans in glycoproteins.</text>
</comment>
<evidence type="ECO:0000256" key="2">
    <source>
        <dbReference type="ARBA" id="ARBA00004606"/>
    </source>
</evidence>
<keyword evidence="16" id="KW-0325">Glycoprotein</keyword>
<dbReference type="AlphaFoldDB" id="A0A3S0Z8U1"/>
<dbReference type="Gene3D" id="3.90.550.50">
    <property type="match status" value="1"/>
</dbReference>
<evidence type="ECO:0000313" key="23">
    <source>
        <dbReference type="EMBL" id="RUS69457.1"/>
    </source>
</evidence>
<evidence type="ECO:0000259" key="22">
    <source>
        <dbReference type="Pfam" id="PF02434"/>
    </source>
</evidence>
<keyword evidence="9 21" id="KW-0812">Transmembrane</keyword>
<gene>
    <name evidence="23" type="ORF">EGW08_022779</name>
</gene>
<organism evidence="23 24">
    <name type="scientific">Elysia chlorotica</name>
    <name type="common">Eastern emerald elysia</name>
    <name type="synonym">Sea slug</name>
    <dbReference type="NCBI Taxonomy" id="188477"/>
    <lineage>
        <taxon>Eukaryota</taxon>
        <taxon>Metazoa</taxon>
        <taxon>Spiralia</taxon>
        <taxon>Lophotrochozoa</taxon>
        <taxon>Mollusca</taxon>
        <taxon>Gastropoda</taxon>
        <taxon>Heterobranchia</taxon>
        <taxon>Euthyneura</taxon>
        <taxon>Panpulmonata</taxon>
        <taxon>Sacoglossa</taxon>
        <taxon>Placobranchoidea</taxon>
        <taxon>Plakobranchidae</taxon>
        <taxon>Elysia</taxon>
    </lineage>
</organism>
<comment type="cofactor">
    <cofactor evidence="1">
        <name>Mn(2+)</name>
        <dbReference type="ChEBI" id="CHEBI:29035"/>
    </cofactor>
</comment>
<keyword evidence="7" id="KW-0328">Glycosyltransferase</keyword>
<dbReference type="OrthoDB" id="414175at2759"/>
<evidence type="ECO:0000256" key="16">
    <source>
        <dbReference type="ARBA" id="ARBA00023180"/>
    </source>
</evidence>
<evidence type="ECO:0000256" key="15">
    <source>
        <dbReference type="ARBA" id="ARBA00023157"/>
    </source>
</evidence>
<dbReference type="EMBL" id="RQTK01001674">
    <property type="protein sequence ID" value="RUS69457.1"/>
    <property type="molecule type" value="Genomic_DNA"/>
</dbReference>
<keyword evidence="24" id="KW-1185">Reference proteome</keyword>
<dbReference type="GO" id="GO:0030145">
    <property type="term" value="F:manganese ion binding"/>
    <property type="evidence" value="ECO:0007669"/>
    <property type="project" value="UniProtKB-ARBA"/>
</dbReference>
<dbReference type="FunFam" id="3.90.550.50:FF:000017">
    <property type="entry name" value="Glycoprotein-N-acetylgalactosamine 3-beta-galactosyltransferase 1"/>
    <property type="match status" value="1"/>
</dbReference>
<evidence type="ECO:0000256" key="14">
    <source>
        <dbReference type="ARBA" id="ARBA00023136"/>
    </source>
</evidence>
<evidence type="ECO:0000256" key="1">
    <source>
        <dbReference type="ARBA" id="ARBA00001936"/>
    </source>
</evidence>
<evidence type="ECO:0000256" key="20">
    <source>
        <dbReference type="SAM" id="MobiDB-lite"/>
    </source>
</evidence>
<evidence type="ECO:0000256" key="18">
    <source>
        <dbReference type="ARBA" id="ARBA00040898"/>
    </source>
</evidence>
<keyword evidence="8" id="KW-0808">Transferase</keyword>
<evidence type="ECO:0000256" key="9">
    <source>
        <dbReference type="ARBA" id="ARBA00022692"/>
    </source>
</evidence>
<keyword evidence="13 21" id="KW-1133">Transmembrane helix</keyword>
<evidence type="ECO:0000256" key="7">
    <source>
        <dbReference type="ARBA" id="ARBA00022676"/>
    </source>
</evidence>
<accession>A0A3S0Z8U1</accession>
<evidence type="ECO:0000256" key="4">
    <source>
        <dbReference type="ARBA" id="ARBA00006462"/>
    </source>
</evidence>
<proteinExistence type="inferred from homology"/>
<dbReference type="GO" id="GO:0016263">
    <property type="term" value="F:glycoprotein-N-acetylgalactosamine 3-beta-galactosyltransferase activity"/>
    <property type="evidence" value="ECO:0007669"/>
    <property type="project" value="UniProtKB-EC"/>
</dbReference>
<dbReference type="STRING" id="188477.A0A3S0Z8U1"/>
<comment type="caution">
    <text evidence="23">The sequence shown here is derived from an EMBL/GenBank/DDBJ whole genome shotgun (WGS) entry which is preliminary data.</text>
</comment>
<dbReference type="UniPathway" id="UPA00378"/>
<comment type="similarity">
    <text evidence="4">Belongs to the glycosyltransferase 31 family. Beta3-Gal-T subfamily.</text>
</comment>
<comment type="subcellular location">
    <subcellularLocation>
        <location evidence="2">Membrane</location>
        <topology evidence="2">Single-pass type II membrane protein</topology>
    </subcellularLocation>
</comment>
<dbReference type="GO" id="GO:0016020">
    <property type="term" value="C:membrane"/>
    <property type="evidence" value="ECO:0007669"/>
    <property type="project" value="UniProtKB-SubCell"/>
</dbReference>
<keyword evidence="15" id="KW-1015">Disulfide bond</keyword>
<evidence type="ECO:0000313" key="24">
    <source>
        <dbReference type="Proteomes" id="UP000271974"/>
    </source>
</evidence>
<evidence type="ECO:0000256" key="11">
    <source>
        <dbReference type="ARBA" id="ARBA00022741"/>
    </source>
</evidence>
<keyword evidence="17" id="KW-0464">Manganese</keyword>
<feature type="compositionally biased region" description="Basic and acidic residues" evidence="20">
    <location>
        <begin position="67"/>
        <end position="77"/>
    </location>
</feature>
<sequence length="413" mass="46771">MAVLTGMGKTHVATLFIGIFIGISVSFMWTYTESSGRLFSFEYLPTSPHSHGENDDLSGPQDSPVWDDSHSHSHSGENKTVANDLYNKVRVLCWIMTSPSNVASKARHVKATWGKRCNILLFMSSRRNGELPAIGLEVEEGRDNLWAKTKAAFKYVYAKHLNDADWFMKADDDTFTVVENLRHFLSDKSPMDPVFYGRRFRPMVKQGFMSGGAGYVLSKEALIRFITKGVDNPEICRMGGGGAEDLEMGRCLEKLDVQAGDSRDELGRERFHPFIPEHHLIPGILPKDMWYWKYSYYPAKQGKDCCSDYAITFHYVPPNMMYVLEYFVYHLRPYGIETAVGSSSNMYVKVEGGPAQSNRSTDRYKRRLALGVSLQKKIQSFGESLGKKAQDMGKVEQSKIVADNMIEKTRLLQ</sequence>
<protein>
    <recommendedName>
        <fullName evidence="18">Glycoprotein-N-acetylgalactosamine 3-beta-galactosyltransferase 1</fullName>
        <ecNumber evidence="6">2.4.1.122</ecNumber>
    </recommendedName>
</protein>
<evidence type="ECO:0000256" key="21">
    <source>
        <dbReference type="SAM" id="Phobius"/>
    </source>
</evidence>
<comment type="subunit">
    <text evidence="5">Homodimer; disulfide-linked.</text>
</comment>
<evidence type="ECO:0000256" key="17">
    <source>
        <dbReference type="ARBA" id="ARBA00023211"/>
    </source>
</evidence>
<dbReference type="Pfam" id="PF02434">
    <property type="entry name" value="Fringe"/>
    <property type="match status" value="1"/>
</dbReference>
<evidence type="ECO:0000256" key="5">
    <source>
        <dbReference type="ARBA" id="ARBA00011748"/>
    </source>
</evidence>